<comment type="caution">
    <text evidence="1">The sequence shown here is derived from an EMBL/GenBank/DDBJ whole genome shotgun (WGS) entry which is preliminary data.</text>
</comment>
<dbReference type="AlphaFoldDB" id="A0AAN6ZUJ8"/>
<evidence type="ECO:0000313" key="1">
    <source>
        <dbReference type="EMBL" id="KAK4149466.1"/>
    </source>
</evidence>
<name>A0AAN6ZUJ8_9PEZI</name>
<sequence length="92" mass="10284">SDPLNNRYVELNELESTELNVCCPVKLILIWALRIGAVAETSWDDLVANARLRPSKRVVWTRPELPLLCSMKKGKGQVFDYATPASQWSGPG</sequence>
<protein>
    <submittedName>
        <fullName evidence="1">Uncharacterized protein</fullName>
    </submittedName>
</protein>
<feature type="non-terminal residue" evidence="1">
    <location>
        <position position="1"/>
    </location>
</feature>
<accession>A0AAN6ZUJ8</accession>
<organism evidence="1 2">
    <name type="scientific">Chaetomidium leptoderma</name>
    <dbReference type="NCBI Taxonomy" id="669021"/>
    <lineage>
        <taxon>Eukaryota</taxon>
        <taxon>Fungi</taxon>
        <taxon>Dikarya</taxon>
        <taxon>Ascomycota</taxon>
        <taxon>Pezizomycotina</taxon>
        <taxon>Sordariomycetes</taxon>
        <taxon>Sordariomycetidae</taxon>
        <taxon>Sordariales</taxon>
        <taxon>Chaetomiaceae</taxon>
        <taxon>Chaetomidium</taxon>
    </lineage>
</organism>
<dbReference type="EMBL" id="MU857156">
    <property type="protein sequence ID" value="KAK4149466.1"/>
    <property type="molecule type" value="Genomic_DNA"/>
</dbReference>
<proteinExistence type="predicted"/>
<dbReference type="Proteomes" id="UP001302745">
    <property type="component" value="Unassembled WGS sequence"/>
</dbReference>
<evidence type="ECO:0000313" key="2">
    <source>
        <dbReference type="Proteomes" id="UP001302745"/>
    </source>
</evidence>
<reference evidence="1" key="1">
    <citation type="journal article" date="2023" name="Mol. Phylogenet. Evol.">
        <title>Genome-scale phylogeny and comparative genomics of the fungal order Sordariales.</title>
        <authorList>
            <person name="Hensen N."/>
            <person name="Bonometti L."/>
            <person name="Westerberg I."/>
            <person name="Brannstrom I.O."/>
            <person name="Guillou S."/>
            <person name="Cros-Aarteil S."/>
            <person name="Calhoun S."/>
            <person name="Haridas S."/>
            <person name="Kuo A."/>
            <person name="Mondo S."/>
            <person name="Pangilinan J."/>
            <person name="Riley R."/>
            <person name="LaButti K."/>
            <person name="Andreopoulos B."/>
            <person name="Lipzen A."/>
            <person name="Chen C."/>
            <person name="Yan M."/>
            <person name="Daum C."/>
            <person name="Ng V."/>
            <person name="Clum A."/>
            <person name="Steindorff A."/>
            <person name="Ohm R.A."/>
            <person name="Martin F."/>
            <person name="Silar P."/>
            <person name="Natvig D.O."/>
            <person name="Lalanne C."/>
            <person name="Gautier V."/>
            <person name="Ament-Velasquez S.L."/>
            <person name="Kruys A."/>
            <person name="Hutchinson M.I."/>
            <person name="Powell A.J."/>
            <person name="Barry K."/>
            <person name="Miller A.N."/>
            <person name="Grigoriev I.V."/>
            <person name="Debuchy R."/>
            <person name="Gladieux P."/>
            <person name="Hiltunen Thoren M."/>
            <person name="Johannesson H."/>
        </authorList>
    </citation>
    <scope>NUCLEOTIDE SEQUENCE</scope>
    <source>
        <strain evidence="1">CBS 538.74</strain>
    </source>
</reference>
<gene>
    <name evidence="1" type="ORF">C8A00DRAFT_18843</name>
</gene>
<keyword evidence="2" id="KW-1185">Reference proteome</keyword>
<reference evidence="1" key="2">
    <citation type="submission" date="2023-05" db="EMBL/GenBank/DDBJ databases">
        <authorList>
            <consortium name="Lawrence Berkeley National Laboratory"/>
            <person name="Steindorff A."/>
            <person name="Hensen N."/>
            <person name="Bonometti L."/>
            <person name="Westerberg I."/>
            <person name="Brannstrom I.O."/>
            <person name="Guillou S."/>
            <person name="Cros-Aarteil S."/>
            <person name="Calhoun S."/>
            <person name="Haridas S."/>
            <person name="Kuo A."/>
            <person name="Mondo S."/>
            <person name="Pangilinan J."/>
            <person name="Riley R."/>
            <person name="Labutti K."/>
            <person name="Andreopoulos B."/>
            <person name="Lipzen A."/>
            <person name="Chen C."/>
            <person name="Yanf M."/>
            <person name="Daum C."/>
            <person name="Ng V."/>
            <person name="Clum A."/>
            <person name="Ohm R."/>
            <person name="Martin F."/>
            <person name="Silar P."/>
            <person name="Natvig D."/>
            <person name="Lalanne C."/>
            <person name="Gautier V."/>
            <person name="Ament-Velasquez S.L."/>
            <person name="Kruys A."/>
            <person name="Hutchinson M.I."/>
            <person name="Powell A.J."/>
            <person name="Barry K."/>
            <person name="Miller A.N."/>
            <person name="Grigoriev I.V."/>
            <person name="Debuchy R."/>
            <person name="Gladieux P."/>
            <person name="Thoren M.H."/>
            <person name="Johannesson H."/>
        </authorList>
    </citation>
    <scope>NUCLEOTIDE SEQUENCE</scope>
    <source>
        <strain evidence="1">CBS 538.74</strain>
    </source>
</reference>